<evidence type="ECO:0000313" key="2">
    <source>
        <dbReference type="Proteomes" id="UP000078200"/>
    </source>
</evidence>
<evidence type="ECO:0000313" key="1">
    <source>
        <dbReference type="EnsemblMetazoa" id="GAUT023719-PA"/>
    </source>
</evidence>
<organism evidence="1 2">
    <name type="scientific">Glossina austeni</name>
    <name type="common">Savannah tsetse fly</name>
    <dbReference type="NCBI Taxonomy" id="7395"/>
    <lineage>
        <taxon>Eukaryota</taxon>
        <taxon>Metazoa</taxon>
        <taxon>Ecdysozoa</taxon>
        <taxon>Arthropoda</taxon>
        <taxon>Hexapoda</taxon>
        <taxon>Insecta</taxon>
        <taxon>Pterygota</taxon>
        <taxon>Neoptera</taxon>
        <taxon>Endopterygota</taxon>
        <taxon>Diptera</taxon>
        <taxon>Brachycera</taxon>
        <taxon>Muscomorpha</taxon>
        <taxon>Hippoboscoidea</taxon>
        <taxon>Glossinidae</taxon>
        <taxon>Glossina</taxon>
    </lineage>
</organism>
<dbReference type="AlphaFoldDB" id="A0A1A9V2K2"/>
<dbReference type="EnsemblMetazoa" id="GAUT023719-RA">
    <property type="protein sequence ID" value="GAUT023719-PA"/>
    <property type="gene ID" value="GAUT023719"/>
</dbReference>
<protein>
    <submittedName>
        <fullName evidence="1">Uncharacterized protein</fullName>
    </submittedName>
</protein>
<sequence>MEYLLPVARKSRCTVRHYSLTLNIVAWPDSGVPTTVVAVACEAVAALGPPTWGDDGEVLRPPVTLLLEPIWDPCRSFISNFFIWVSTSSATKDLILRSSKAAKCFAFTAAEANAAAAAVCTFASLNNCFDSSSFKLSPSIAPSSRMSADVVPPDTSSLYKLSYKPAFFVISFISSSAETGSAMALTSSSSLSAPVPAMPLLAKPKVGLNFPAVEAFSTFFIWLSIMVAGTSSLIAANSSIAALAAAAATLGSTTEAKNATPNWLEVFVPFSTDSTFRVTGALSSESSLHSFIAVIIGFLSRSSKVLAAEADEENSCVLLLSLVFPVCEFSPSQVDKVDNACAALPPVISSSKSVIVPPSMVTKVSILM</sequence>
<reference evidence="1" key="1">
    <citation type="submission" date="2020-05" db="UniProtKB">
        <authorList>
            <consortium name="EnsemblMetazoa"/>
        </authorList>
    </citation>
    <scope>IDENTIFICATION</scope>
    <source>
        <strain evidence="1">TTRI</strain>
    </source>
</reference>
<dbReference type="Proteomes" id="UP000078200">
    <property type="component" value="Unassembled WGS sequence"/>
</dbReference>
<proteinExistence type="predicted"/>
<dbReference type="VEuPathDB" id="VectorBase:GAUT023719"/>
<name>A0A1A9V2K2_GLOAU</name>
<accession>A0A1A9V2K2</accession>
<keyword evidence="2" id="KW-1185">Reference proteome</keyword>